<gene>
    <name evidence="2" type="ORF">PXEA_LOCUS1708</name>
</gene>
<organism evidence="2 3">
    <name type="scientific">Protopolystoma xenopodis</name>
    <dbReference type="NCBI Taxonomy" id="117903"/>
    <lineage>
        <taxon>Eukaryota</taxon>
        <taxon>Metazoa</taxon>
        <taxon>Spiralia</taxon>
        <taxon>Lophotrochozoa</taxon>
        <taxon>Platyhelminthes</taxon>
        <taxon>Monogenea</taxon>
        <taxon>Polyopisthocotylea</taxon>
        <taxon>Polystomatidea</taxon>
        <taxon>Polystomatidae</taxon>
        <taxon>Protopolystoma</taxon>
    </lineage>
</organism>
<proteinExistence type="predicted"/>
<feature type="region of interest" description="Disordered" evidence="1">
    <location>
        <begin position="104"/>
        <end position="128"/>
    </location>
</feature>
<feature type="region of interest" description="Disordered" evidence="1">
    <location>
        <begin position="56"/>
        <end position="82"/>
    </location>
</feature>
<keyword evidence="3" id="KW-1185">Reference proteome</keyword>
<evidence type="ECO:0000313" key="2">
    <source>
        <dbReference type="EMBL" id="VEL08268.1"/>
    </source>
</evidence>
<comment type="caution">
    <text evidence="2">The sequence shown here is derived from an EMBL/GenBank/DDBJ whole genome shotgun (WGS) entry which is preliminary data.</text>
</comment>
<feature type="compositionally biased region" description="Polar residues" evidence="1">
    <location>
        <begin position="62"/>
        <end position="82"/>
    </location>
</feature>
<feature type="compositionally biased region" description="Low complexity" evidence="1">
    <location>
        <begin position="7"/>
        <end position="20"/>
    </location>
</feature>
<reference evidence="2" key="1">
    <citation type="submission" date="2018-11" db="EMBL/GenBank/DDBJ databases">
        <authorList>
            <consortium name="Pathogen Informatics"/>
        </authorList>
    </citation>
    <scope>NUCLEOTIDE SEQUENCE</scope>
</reference>
<evidence type="ECO:0000313" key="3">
    <source>
        <dbReference type="Proteomes" id="UP000784294"/>
    </source>
</evidence>
<feature type="non-terminal residue" evidence="2">
    <location>
        <position position="1"/>
    </location>
</feature>
<protein>
    <submittedName>
        <fullName evidence="2">Uncharacterized protein</fullName>
    </submittedName>
</protein>
<feature type="region of interest" description="Disordered" evidence="1">
    <location>
        <begin position="1"/>
        <end position="25"/>
    </location>
</feature>
<dbReference type="EMBL" id="CAAALY010003539">
    <property type="protein sequence ID" value="VEL08268.1"/>
    <property type="molecule type" value="Genomic_DNA"/>
</dbReference>
<accession>A0A3S5CBU7</accession>
<dbReference type="AlphaFoldDB" id="A0A3S5CBU7"/>
<evidence type="ECO:0000256" key="1">
    <source>
        <dbReference type="SAM" id="MobiDB-lite"/>
    </source>
</evidence>
<feature type="compositionally biased region" description="Pro residues" evidence="1">
    <location>
        <begin position="110"/>
        <end position="122"/>
    </location>
</feature>
<dbReference type="Proteomes" id="UP000784294">
    <property type="component" value="Unassembled WGS sequence"/>
</dbReference>
<name>A0A3S5CBU7_9PLAT</name>
<sequence length="254" mass="27441">HAEQNRPPDSSSPTPVSTPSASQLVAERRRIFSDEVQESSKDNDLSFNVPRDIQCEPDQLMHSPTGTIVSQQTHPSSRQLSSTLFDSYDGNLHLRTATSLAPANLSFQPQSPPASTPAPLESPPAAVNTTDIRPGQVCMMRDGVSSVFTKLVGKVNDAVNTADGALSPKRLSPETERFNCESYLSAGKPAIYNTERLLSTSRVSPAPNVPINQSQLCGPMDTRRSLTSENLLSLSMFATPRGHLSADHDKSKSE</sequence>